<keyword evidence="2" id="KW-1185">Reference proteome</keyword>
<comment type="caution">
    <text evidence="1">The sequence shown here is derived from an EMBL/GenBank/DDBJ whole genome shotgun (WGS) entry which is preliminary data.</text>
</comment>
<gene>
    <name evidence="1" type="ORF">GCM10023144_38820</name>
</gene>
<evidence type="ECO:0000313" key="1">
    <source>
        <dbReference type="EMBL" id="GAA4339929.1"/>
    </source>
</evidence>
<evidence type="ECO:0000313" key="2">
    <source>
        <dbReference type="Proteomes" id="UP001501671"/>
    </source>
</evidence>
<dbReference type="InterPro" id="IPR010836">
    <property type="entry name" value="SapC"/>
</dbReference>
<name>A0ABP8HJ84_9BURK</name>
<accession>A0ABP8HJ84</accession>
<dbReference type="RefSeq" id="WP_345251547.1">
    <property type="nucleotide sequence ID" value="NZ_BAABFO010000023.1"/>
</dbReference>
<protein>
    <submittedName>
        <fullName evidence="1">SapC family protein</fullName>
    </submittedName>
</protein>
<dbReference type="Pfam" id="PF07277">
    <property type="entry name" value="SapC"/>
    <property type="match status" value="1"/>
</dbReference>
<reference evidence="2" key="1">
    <citation type="journal article" date="2019" name="Int. J. Syst. Evol. Microbiol.">
        <title>The Global Catalogue of Microorganisms (GCM) 10K type strain sequencing project: providing services to taxonomists for standard genome sequencing and annotation.</title>
        <authorList>
            <consortium name="The Broad Institute Genomics Platform"/>
            <consortium name="The Broad Institute Genome Sequencing Center for Infectious Disease"/>
            <person name="Wu L."/>
            <person name="Ma J."/>
        </authorList>
    </citation>
    <scope>NUCLEOTIDE SEQUENCE [LARGE SCALE GENOMIC DNA]</scope>
    <source>
        <strain evidence="2">JCM 17666</strain>
    </source>
</reference>
<dbReference type="EMBL" id="BAABFO010000023">
    <property type="protein sequence ID" value="GAA4339929.1"/>
    <property type="molecule type" value="Genomic_DNA"/>
</dbReference>
<sequence length="246" mass="27308">MSTTPLPLFYRQPRPLHPSRHGNRSLAARPDYRFAAGTNAVPLIAAELPVACRHYPIVFTAGDQPYPVAVLGLRGKQNLFVDEAGNWKADAYVPAYVRRYPFILMENEGATEFTLCVDETAGAFMEGRDNPFFDADGKPTDIARNALAFCGDYQKQHTLTAEFAQALTSAGLLVDNRADVALRNGEKLSLSGFRVIDEARFAKLSDKEFKRWRTKGWLPLVYAHLISVGTWTTLIDRLGPPDHPAA</sequence>
<dbReference type="Proteomes" id="UP001501671">
    <property type="component" value="Unassembled WGS sequence"/>
</dbReference>
<organism evidence="1 2">
    <name type="scientific">Pigmentiphaga soli</name>
    <dbReference type="NCBI Taxonomy" id="1007095"/>
    <lineage>
        <taxon>Bacteria</taxon>
        <taxon>Pseudomonadati</taxon>
        <taxon>Pseudomonadota</taxon>
        <taxon>Betaproteobacteria</taxon>
        <taxon>Burkholderiales</taxon>
        <taxon>Alcaligenaceae</taxon>
        <taxon>Pigmentiphaga</taxon>
    </lineage>
</organism>
<proteinExistence type="predicted"/>